<dbReference type="InterPro" id="IPR002109">
    <property type="entry name" value="Glutaredoxin"/>
</dbReference>
<dbReference type="InterPro" id="IPR036249">
    <property type="entry name" value="Thioredoxin-like_sf"/>
</dbReference>
<dbReference type="PANTHER" id="PTHR10293">
    <property type="entry name" value="GLUTAREDOXIN FAMILY MEMBER"/>
    <property type="match status" value="1"/>
</dbReference>
<dbReference type="STRING" id="857967.G0QN06"/>
<dbReference type="SUPFAM" id="SSF52833">
    <property type="entry name" value="Thioredoxin-like"/>
    <property type="match status" value="3"/>
</dbReference>
<evidence type="ECO:0000313" key="3">
    <source>
        <dbReference type="Proteomes" id="UP000008983"/>
    </source>
</evidence>
<dbReference type="Gene3D" id="3.40.30.10">
    <property type="entry name" value="Glutaredoxin"/>
    <property type="match status" value="3"/>
</dbReference>
<dbReference type="OrthoDB" id="415696at2759"/>
<organism evidence="2 3">
    <name type="scientific">Ichthyophthirius multifiliis</name>
    <name type="common">White spot disease agent</name>
    <name type="synonym">Ich</name>
    <dbReference type="NCBI Taxonomy" id="5932"/>
    <lineage>
        <taxon>Eukaryota</taxon>
        <taxon>Sar</taxon>
        <taxon>Alveolata</taxon>
        <taxon>Ciliophora</taxon>
        <taxon>Intramacronucleata</taxon>
        <taxon>Oligohymenophorea</taxon>
        <taxon>Hymenostomatida</taxon>
        <taxon>Ophryoglenina</taxon>
        <taxon>Ichthyophthirius</taxon>
    </lineage>
</organism>
<dbReference type="GO" id="GO:0005739">
    <property type="term" value="C:mitochondrion"/>
    <property type="evidence" value="ECO:0007669"/>
    <property type="project" value="UniProtKB-ARBA"/>
</dbReference>
<dbReference type="GeneID" id="14909582"/>
<reference evidence="2 3" key="1">
    <citation type="submission" date="2011-07" db="EMBL/GenBank/DDBJ databases">
        <authorList>
            <person name="Coyne R."/>
            <person name="Brami D."/>
            <person name="Johnson J."/>
            <person name="Hostetler J."/>
            <person name="Hannick L."/>
            <person name="Clark T."/>
            <person name="Cassidy-Hanley D."/>
            <person name="Inman J."/>
        </authorList>
    </citation>
    <scope>NUCLEOTIDE SEQUENCE [LARGE SCALE GENOMIC DNA]</scope>
    <source>
        <strain evidence="2 3">G5</strain>
    </source>
</reference>
<evidence type="ECO:0000259" key="1">
    <source>
        <dbReference type="Pfam" id="PF00462"/>
    </source>
</evidence>
<dbReference type="eggNOG" id="KOG0911">
    <property type="taxonomic scope" value="Eukaryota"/>
</dbReference>
<gene>
    <name evidence="2" type="ORF">IMG5_054320</name>
</gene>
<feature type="domain" description="Glutaredoxin" evidence="1">
    <location>
        <begin position="111"/>
        <end position="162"/>
    </location>
</feature>
<proteinExistence type="predicted"/>
<dbReference type="AlphaFoldDB" id="G0QN06"/>
<dbReference type="RefSeq" id="XP_004037390.1">
    <property type="nucleotide sequence ID" value="XM_004037342.1"/>
</dbReference>
<dbReference type="OMA" id="FKNTIYN"/>
<dbReference type="PROSITE" id="PS51354">
    <property type="entry name" value="GLUTAREDOXIN_2"/>
    <property type="match status" value="1"/>
</dbReference>
<dbReference type="InParanoid" id="G0QN06"/>
<dbReference type="Proteomes" id="UP000008983">
    <property type="component" value="Unassembled WGS sequence"/>
</dbReference>
<feature type="non-terminal residue" evidence="2">
    <location>
        <position position="275"/>
    </location>
</feature>
<name>G0QN06_ICHMU</name>
<dbReference type="Pfam" id="PF00462">
    <property type="entry name" value="Glutaredoxin"/>
    <property type="match status" value="1"/>
</dbReference>
<accession>G0QN06</accession>
<dbReference type="InterPro" id="IPR004480">
    <property type="entry name" value="Monothiol_GRX-rel"/>
</dbReference>
<dbReference type="FunCoup" id="G0QN06">
    <property type="interactions" value="40"/>
</dbReference>
<keyword evidence="3" id="KW-1185">Reference proteome</keyword>
<sequence>MYTTQLEQLLSFFPEKESIIFAKIDAENLPEISSKYQIQSVPTLLLIDCLKKVKILKLENEPIAQLLETLTNEKEKYEKQYIAEKEHFFSKISQILSNPGLTMFIVGTPTAPQCRFTRQLVDILAEMEVKFQYYDVNTDDDMVIWLKQYSKWPTFPQIFINGGNLVGGLEEVKKLEKEDKLLEKIPGSEWVLDSEKKIKFLLKNYNVLAFINGVPNDSNCEKSKEFIEILNKLNIQFEFFNVDFDIGVSEQLKKNQGLIKFLSYMLKVNLLEDQM</sequence>
<dbReference type="EMBL" id="GL983457">
    <property type="protein sequence ID" value="EGR33404.1"/>
    <property type="molecule type" value="Genomic_DNA"/>
</dbReference>
<dbReference type="PANTHER" id="PTHR10293:SF73">
    <property type="entry name" value="GLUTAREDOXIN-3"/>
    <property type="match status" value="1"/>
</dbReference>
<evidence type="ECO:0000313" key="2">
    <source>
        <dbReference type="EMBL" id="EGR33404.1"/>
    </source>
</evidence>
<protein>
    <recommendedName>
        <fullName evidence="1">Glutaredoxin domain-containing protein</fullName>
    </recommendedName>
</protein>